<dbReference type="CDD" id="cd12797">
    <property type="entry name" value="M23_peptidase"/>
    <property type="match status" value="1"/>
</dbReference>
<feature type="transmembrane region" description="Helical" evidence="1">
    <location>
        <begin position="24"/>
        <end position="43"/>
    </location>
</feature>
<dbReference type="EMBL" id="QUAH01000017">
    <property type="protein sequence ID" value="RFT14888.1"/>
    <property type="molecule type" value="Genomic_DNA"/>
</dbReference>
<dbReference type="Proteomes" id="UP000257323">
    <property type="component" value="Unassembled WGS sequence"/>
</dbReference>
<evidence type="ECO:0000256" key="1">
    <source>
        <dbReference type="SAM" id="Phobius"/>
    </source>
</evidence>
<sequence>MEAWNKLHPGGLVNRAGHRPGRPVAVLIFLAGLILAVSLSFLVNQAAAAESRRVEAGTGDVFELRYRQLQPGEPLLVIWTSSVSDYAGIFFGESSHWLKKGNPGPQFLVLGLDVMLKPGERVLEVELWSGGRLAEKLAVNLEVASRDFPRKKLTVDQKYVTPPREVLARIKRESELLALVYSSSSSDWLAEGPFVMPCEGNLYPNFGQQRIYNNVPRSVHTGVDIAVPAGHPIAATNSGRVVLASALYYSGKTVIIDHGLGLFSSYSHLSRLLVRRGEMVKTGQVVGLAGSTGLSTGPHLHWAVRVYEARIDPLSLLELGF</sequence>
<dbReference type="SUPFAM" id="SSF51261">
    <property type="entry name" value="Duplicated hybrid motif"/>
    <property type="match status" value="1"/>
</dbReference>
<proteinExistence type="predicted"/>
<keyword evidence="1" id="KW-0472">Membrane</keyword>
<dbReference type="InterPro" id="IPR016047">
    <property type="entry name" value="M23ase_b-sheet_dom"/>
</dbReference>
<name>A0A3E2BJH1_9BACT</name>
<reference evidence="3 4" key="1">
    <citation type="submission" date="2018-08" db="EMBL/GenBank/DDBJ databases">
        <title>Genome analysis of the thermophilic bacterium of the candidate phylum Aminicenantes from deep subsurface aquifer revealed its physiology and ecological role.</title>
        <authorList>
            <person name="Kadnikov V.V."/>
            <person name="Mardanov A.V."/>
            <person name="Beletsky A.V."/>
            <person name="Karnachuk O.V."/>
            <person name="Ravin N.V."/>
        </authorList>
    </citation>
    <scope>NUCLEOTIDE SEQUENCE [LARGE SCALE GENOMIC DNA]</scope>
    <source>
        <strain evidence="3">BY38</strain>
    </source>
</reference>
<dbReference type="InterPro" id="IPR011055">
    <property type="entry name" value="Dup_hybrid_motif"/>
</dbReference>
<evidence type="ECO:0000313" key="3">
    <source>
        <dbReference type="EMBL" id="RFT14888.1"/>
    </source>
</evidence>
<keyword evidence="1" id="KW-0812">Transmembrane</keyword>
<protein>
    <submittedName>
        <fullName evidence="3">Membrane protein</fullName>
    </submittedName>
</protein>
<dbReference type="AlphaFoldDB" id="A0A3E2BJH1"/>
<evidence type="ECO:0000259" key="2">
    <source>
        <dbReference type="Pfam" id="PF01551"/>
    </source>
</evidence>
<dbReference type="GO" id="GO:0004222">
    <property type="term" value="F:metalloendopeptidase activity"/>
    <property type="evidence" value="ECO:0007669"/>
    <property type="project" value="TreeGrafter"/>
</dbReference>
<dbReference type="InterPro" id="IPR050570">
    <property type="entry name" value="Cell_wall_metabolism_enzyme"/>
</dbReference>
<dbReference type="Pfam" id="PF01551">
    <property type="entry name" value="Peptidase_M23"/>
    <property type="match status" value="1"/>
</dbReference>
<feature type="domain" description="M23ase beta-sheet core" evidence="2">
    <location>
        <begin position="219"/>
        <end position="313"/>
    </location>
</feature>
<dbReference type="Gene3D" id="2.70.70.10">
    <property type="entry name" value="Glucose Permease (Domain IIA)"/>
    <property type="match status" value="1"/>
</dbReference>
<keyword evidence="1" id="KW-1133">Transmembrane helix</keyword>
<gene>
    <name evidence="3" type="ORF">OP8BY_1486</name>
</gene>
<organism evidence="3 4">
    <name type="scientific">Candidatus Saccharicenans subterraneus</name>
    <dbReference type="NCBI Taxonomy" id="2508984"/>
    <lineage>
        <taxon>Bacteria</taxon>
        <taxon>Candidatus Aminicenantota</taxon>
        <taxon>Candidatus Aminicenantia</taxon>
        <taxon>Candidatus Aminicenantales</taxon>
        <taxon>Candidatus Saccharicenantaceae</taxon>
        <taxon>Candidatus Saccharicenans</taxon>
    </lineage>
</organism>
<dbReference type="PANTHER" id="PTHR21666:SF270">
    <property type="entry name" value="MUREIN HYDROLASE ACTIVATOR ENVC"/>
    <property type="match status" value="1"/>
</dbReference>
<comment type="caution">
    <text evidence="3">The sequence shown here is derived from an EMBL/GenBank/DDBJ whole genome shotgun (WGS) entry which is preliminary data.</text>
</comment>
<accession>A0A3E2BJH1</accession>
<dbReference type="PANTHER" id="PTHR21666">
    <property type="entry name" value="PEPTIDASE-RELATED"/>
    <property type="match status" value="1"/>
</dbReference>
<evidence type="ECO:0000313" key="4">
    <source>
        <dbReference type="Proteomes" id="UP000257323"/>
    </source>
</evidence>